<gene>
    <name evidence="10" type="ORF">AWRI4233_LOCUS10164</name>
</gene>
<dbReference type="Gene3D" id="1.10.20.10">
    <property type="entry name" value="Histone, subunit A"/>
    <property type="match status" value="1"/>
</dbReference>
<evidence type="ECO:0000313" key="10">
    <source>
        <dbReference type="EMBL" id="CAD0101339.1"/>
    </source>
</evidence>
<evidence type="ECO:0000313" key="11">
    <source>
        <dbReference type="Proteomes" id="UP000714618"/>
    </source>
</evidence>
<dbReference type="GO" id="GO:0016602">
    <property type="term" value="C:CCAAT-binding factor complex"/>
    <property type="evidence" value="ECO:0007669"/>
    <property type="project" value="TreeGrafter"/>
</dbReference>
<feature type="compositionally biased region" description="Polar residues" evidence="8">
    <location>
        <begin position="1"/>
        <end position="15"/>
    </location>
</feature>
<accession>A0A9N8PN47</accession>
<feature type="region of interest" description="Disordered" evidence="8">
    <location>
        <begin position="223"/>
        <end position="300"/>
    </location>
</feature>
<dbReference type="FunFam" id="1.10.20.10:FF:000017">
    <property type="entry name" value="Ccaat-binding factor complex subunit"/>
    <property type="match status" value="1"/>
</dbReference>
<dbReference type="Proteomes" id="UP000714618">
    <property type="component" value="Unassembled WGS sequence"/>
</dbReference>
<evidence type="ECO:0000256" key="3">
    <source>
        <dbReference type="ARBA" id="ARBA00023125"/>
    </source>
</evidence>
<comment type="subcellular location">
    <subcellularLocation>
        <location evidence="1">Nucleus</location>
    </subcellularLocation>
</comment>
<comment type="caution">
    <text evidence="10">The sequence shown here is derived from an EMBL/GenBank/DDBJ whole genome shotgun (WGS) entry which is preliminary data.</text>
</comment>
<evidence type="ECO:0000256" key="1">
    <source>
        <dbReference type="ARBA" id="ARBA00004123"/>
    </source>
</evidence>
<dbReference type="GO" id="GO:0000978">
    <property type="term" value="F:RNA polymerase II cis-regulatory region sequence-specific DNA binding"/>
    <property type="evidence" value="ECO:0007669"/>
    <property type="project" value="TreeGrafter"/>
</dbReference>
<evidence type="ECO:0000259" key="9">
    <source>
        <dbReference type="Pfam" id="PF00125"/>
    </source>
</evidence>
<dbReference type="InterPro" id="IPR009072">
    <property type="entry name" value="Histone-fold"/>
</dbReference>
<dbReference type="EMBL" id="CAIJEO010000013">
    <property type="protein sequence ID" value="CAD0101339.1"/>
    <property type="molecule type" value="Genomic_DNA"/>
</dbReference>
<evidence type="ECO:0000256" key="6">
    <source>
        <dbReference type="ARBA" id="ARBA00023242"/>
    </source>
</evidence>
<keyword evidence="3" id="KW-0238">DNA-binding</keyword>
<evidence type="ECO:0000256" key="8">
    <source>
        <dbReference type="SAM" id="MobiDB-lite"/>
    </source>
</evidence>
<dbReference type="GO" id="GO:0046982">
    <property type="term" value="F:protein heterodimerization activity"/>
    <property type="evidence" value="ECO:0007669"/>
    <property type="project" value="InterPro"/>
</dbReference>
<dbReference type="Pfam" id="PF00125">
    <property type="entry name" value="Histone"/>
    <property type="match status" value="1"/>
</dbReference>
<protein>
    <recommendedName>
        <fullName evidence="9">Core Histone H2A/H2B/H3 domain-containing protein</fullName>
    </recommendedName>
</protein>
<proteinExistence type="inferred from homology"/>
<sequence>MSNPNYNAMQNSSSNVPPPKRYDGRDGGPVYDPSHGGHYGASSYIASQGSAPPPETFTGQWSNVTKLETDEHDYKIHQLPLARIKKVMKADPEVKMISAEAPILFAKGCDIFITELTMRAWIHAEENKRRTLQRSDIASALAKSDMFDFLIDIVPREDATPQHKRRQDFPPGSFPPDAQIATAGPSMQAPPAAAQLQGQEQGQQHMQPTDYGAMGQHVAQEAYQAQQGMYPPPAPSATYTQPHSFDPNMYAGGYNMLQQPQMYPPQGPRMTDPSLGGNDGQHHYRAPEDDAEGERDQYEV</sequence>
<dbReference type="CDD" id="cd22908">
    <property type="entry name" value="HFD_NFYC-like"/>
    <property type="match status" value="1"/>
</dbReference>
<keyword evidence="2" id="KW-0805">Transcription regulation</keyword>
<dbReference type="OrthoDB" id="1272441at2759"/>
<dbReference type="PANTHER" id="PTHR10252:SF8">
    <property type="entry name" value="NUCLEAR TRANSCRIPTION FACTOR Y SUBUNIT GAMMA"/>
    <property type="match status" value="1"/>
</dbReference>
<keyword evidence="4" id="KW-0010">Activator</keyword>
<dbReference type="GO" id="GO:0001228">
    <property type="term" value="F:DNA-binding transcription activator activity, RNA polymerase II-specific"/>
    <property type="evidence" value="ECO:0007669"/>
    <property type="project" value="TreeGrafter"/>
</dbReference>
<organism evidence="10 11">
    <name type="scientific">Aureobasidium mustum</name>
    <dbReference type="NCBI Taxonomy" id="2773714"/>
    <lineage>
        <taxon>Eukaryota</taxon>
        <taxon>Fungi</taxon>
        <taxon>Dikarya</taxon>
        <taxon>Ascomycota</taxon>
        <taxon>Pezizomycotina</taxon>
        <taxon>Dothideomycetes</taxon>
        <taxon>Dothideomycetidae</taxon>
        <taxon>Dothideales</taxon>
        <taxon>Saccotheciaceae</taxon>
        <taxon>Aureobasidium</taxon>
    </lineage>
</organism>
<feature type="region of interest" description="Disordered" evidence="8">
    <location>
        <begin position="1"/>
        <end position="56"/>
    </location>
</feature>
<dbReference type="InterPro" id="IPR050568">
    <property type="entry name" value="Transcr_DNA_Rep_Reg"/>
</dbReference>
<evidence type="ECO:0000256" key="5">
    <source>
        <dbReference type="ARBA" id="ARBA00023163"/>
    </source>
</evidence>
<evidence type="ECO:0000256" key="2">
    <source>
        <dbReference type="ARBA" id="ARBA00023015"/>
    </source>
</evidence>
<comment type="similarity">
    <text evidence="7">Belongs to the NFYC/HAP5 subunit family.</text>
</comment>
<evidence type="ECO:0000256" key="7">
    <source>
        <dbReference type="ARBA" id="ARBA00038129"/>
    </source>
</evidence>
<feature type="domain" description="Core Histone H2A/H2B/H3" evidence="9">
    <location>
        <begin position="71"/>
        <end position="141"/>
    </location>
</feature>
<reference evidence="10" key="1">
    <citation type="submission" date="2020-06" db="EMBL/GenBank/DDBJ databases">
        <authorList>
            <person name="Onetto C."/>
        </authorList>
    </citation>
    <scope>NUCLEOTIDE SEQUENCE</scope>
</reference>
<evidence type="ECO:0000256" key="4">
    <source>
        <dbReference type="ARBA" id="ARBA00023159"/>
    </source>
</evidence>
<keyword evidence="11" id="KW-1185">Reference proteome</keyword>
<feature type="compositionally biased region" description="Low complexity" evidence="8">
    <location>
        <begin position="183"/>
        <end position="208"/>
    </location>
</feature>
<dbReference type="AlphaFoldDB" id="A0A9N8PN47"/>
<dbReference type="InterPro" id="IPR007125">
    <property type="entry name" value="H2A/H2B/H3"/>
</dbReference>
<keyword evidence="6" id="KW-0539">Nucleus</keyword>
<dbReference type="PANTHER" id="PTHR10252">
    <property type="entry name" value="HISTONE-LIKE TRANSCRIPTION FACTOR CCAAT-RELATED"/>
    <property type="match status" value="1"/>
</dbReference>
<keyword evidence="5" id="KW-0804">Transcription</keyword>
<name>A0A9N8PN47_9PEZI</name>
<feature type="region of interest" description="Disordered" evidence="8">
    <location>
        <begin position="160"/>
        <end position="209"/>
    </location>
</feature>
<feature type="compositionally biased region" description="Basic and acidic residues" evidence="8">
    <location>
        <begin position="280"/>
        <end position="300"/>
    </location>
</feature>
<dbReference type="SUPFAM" id="SSF47113">
    <property type="entry name" value="Histone-fold"/>
    <property type="match status" value="1"/>
</dbReference>